<dbReference type="SUPFAM" id="SSF52738">
    <property type="entry name" value="Methylesterase CheB, C-terminal domain"/>
    <property type="match status" value="1"/>
</dbReference>
<dbReference type="AlphaFoldDB" id="A0A160DVF3"/>
<dbReference type="Proteomes" id="UP000076830">
    <property type="component" value="Chromosome"/>
</dbReference>
<evidence type="ECO:0000256" key="4">
    <source>
        <dbReference type="PROSITE-ProRule" id="PRU00050"/>
    </source>
</evidence>
<keyword evidence="1 4" id="KW-0378">Hydrolase</keyword>
<feature type="active site" evidence="4">
    <location>
        <position position="134"/>
    </location>
</feature>
<feature type="domain" description="CheB-type methylesterase" evidence="5">
    <location>
        <begin position="1"/>
        <end position="182"/>
    </location>
</feature>
<feature type="active site" evidence="4">
    <location>
        <position position="41"/>
    </location>
</feature>
<evidence type="ECO:0000256" key="2">
    <source>
        <dbReference type="ARBA" id="ARBA00039140"/>
    </source>
</evidence>
<dbReference type="RefSeq" id="WP_067648082.1">
    <property type="nucleotide sequence ID" value="NZ_CP015249.1"/>
</dbReference>
<dbReference type="EMBL" id="CP015249">
    <property type="protein sequence ID" value="ANB18528.1"/>
    <property type="molecule type" value="Genomic_DNA"/>
</dbReference>
<evidence type="ECO:0000259" key="5">
    <source>
        <dbReference type="PROSITE" id="PS50122"/>
    </source>
</evidence>
<dbReference type="PANTHER" id="PTHR42872:SF6">
    <property type="entry name" value="PROTEIN-GLUTAMATE METHYLESTERASE_PROTEIN-GLUTAMINE GLUTAMINASE"/>
    <property type="match status" value="1"/>
</dbReference>
<name>A0A160DVF3_9GAMM</name>
<dbReference type="GO" id="GO:0005737">
    <property type="term" value="C:cytoplasm"/>
    <property type="evidence" value="ECO:0007669"/>
    <property type="project" value="InterPro"/>
</dbReference>
<comment type="catalytic activity">
    <reaction evidence="3">
        <text>[protein]-L-glutamate 5-O-methyl ester + H2O = L-glutamyl-[protein] + methanol + H(+)</text>
        <dbReference type="Rhea" id="RHEA:23236"/>
        <dbReference type="Rhea" id="RHEA-COMP:10208"/>
        <dbReference type="Rhea" id="RHEA-COMP:10311"/>
        <dbReference type="ChEBI" id="CHEBI:15377"/>
        <dbReference type="ChEBI" id="CHEBI:15378"/>
        <dbReference type="ChEBI" id="CHEBI:17790"/>
        <dbReference type="ChEBI" id="CHEBI:29973"/>
        <dbReference type="ChEBI" id="CHEBI:82795"/>
        <dbReference type="EC" id="3.1.1.61"/>
    </reaction>
</comment>
<feature type="active site" evidence="4">
    <location>
        <position position="14"/>
    </location>
</feature>
<accession>A0A160DVF3</accession>
<dbReference type="GO" id="GO:0006935">
    <property type="term" value="P:chemotaxis"/>
    <property type="evidence" value="ECO:0007669"/>
    <property type="project" value="UniProtKB-UniRule"/>
</dbReference>
<dbReference type="Pfam" id="PF01339">
    <property type="entry name" value="CheB_methylest"/>
    <property type="match status" value="1"/>
</dbReference>
<dbReference type="InterPro" id="IPR000673">
    <property type="entry name" value="Sig_transdc_resp-reg_Me-estase"/>
</dbReference>
<reference evidence="6 7" key="1">
    <citation type="submission" date="2016-04" db="EMBL/GenBank/DDBJ databases">
        <title>Complete genome sequence of Dokdonella koreensis DS-123T.</title>
        <authorList>
            <person name="Kim J.F."/>
            <person name="Lee H."/>
            <person name="Kwak M.-J."/>
        </authorList>
    </citation>
    <scope>NUCLEOTIDE SEQUENCE [LARGE SCALE GENOMIC DNA]</scope>
    <source>
        <strain evidence="6 7">DS-123</strain>
    </source>
</reference>
<proteinExistence type="predicted"/>
<dbReference type="OrthoDB" id="9791760at2"/>
<protein>
    <recommendedName>
        <fullName evidence="2">protein-glutamate methylesterase</fullName>
        <ecNumber evidence="2">3.1.1.61</ecNumber>
    </recommendedName>
</protein>
<dbReference type="GO" id="GO:0008984">
    <property type="term" value="F:protein-glutamate methylesterase activity"/>
    <property type="evidence" value="ECO:0007669"/>
    <property type="project" value="UniProtKB-EC"/>
</dbReference>
<keyword evidence="7" id="KW-1185">Reference proteome</keyword>
<gene>
    <name evidence="6" type="ORF">I596_2525</name>
</gene>
<evidence type="ECO:0000256" key="1">
    <source>
        <dbReference type="ARBA" id="ARBA00022801"/>
    </source>
</evidence>
<evidence type="ECO:0000313" key="6">
    <source>
        <dbReference type="EMBL" id="ANB18528.1"/>
    </source>
</evidence>
<dbReference type="PROSITE" id="PS50122">
    <property type="entry name" value="CHEB"/>
    <property type="match status" value="1"/>
</dbReference>
<keyword evidence="4" id="KW-0145">Chemotaxis</keyword>
<dbReference type="PANTHER" id="PTHR42872">
    <property type="entry name" value="PROTEIN-GLUTAMATE METHYLESTERASE/PROTEIN-GLUTAMINE GLUTAMINASE"/>
    <property type="match status" value="1"/>
</dbReference>
<dbReference type="InterPro" id="IPR035909">
    <property type="entry name" value="CheB_C"/>
</dbReference>
<evidence type="ECO:0000313" key="7">
    <source>
        <dbReference type="Proteomes" id="UP000076830"/>
    </source>
</evidence>
<organism evidence="6 7">
    <name type="scientific">Dokdonella koreensis DS-123</name>
    <dbReference type="NCBI Taxonomy" id="1300342"/>
    <lineage>
        <taxon>Bacteria</taxon>
        <taxon>Pseudomonadati</taxon>
        <taxon>Pseudomonadota</taxon>
        <taxon>Gammaproteobacteria</taxon>
        <taxon>Lysobacterales</taxon>
        <taxon>Rhodanobacteraceae</taxon>
        <taxon>Dokdonella</taxon>
    </lineage>
</organism>
<dbReference type="EC" id="3.1.1.61" evidence="2"/>
<dbReference type="KEGG" id="dko:I596_2525"/>
<evidence type="ECO:0000256" key="3">
    <source>
        <dbReference type="ARBA" id="ARBA00048267"/>
    </source>
</evidence>
<sequence>MTGRQVQAIVVGASAGGLRALHVLLRGLDRALPVPMVIVSHTGSSDMGVFCELLAHYSCLPVEEARERARPRAGVVHVAPSGYHLLIERSGRFALSIDAKVGFSRPSIDVLFESAAETWGSGLIAVVLTGANHDGAAGLLRVRRRGGIAVVQDPATAEAAAMPEAALALAGADHCLPLEAIAPLLNRMCLA</sequence>
<dbReference type="CDD" id="cd16433">
    <property type="entry name" value="CheB"/>
    <property type="match status" value="1"/>
</dbReference>
<dbReference type="STRING" id="1300342.I596_2525"/>
<dbReference type="GO" id="GO:0000156">
    <property type="term" value="F:phosphorelay response regulator activity"/>
    <property type="evidence" value="ECO:0007669"/>
    <property type="project" value="InterPro"/>
</dbReference>
<dbReference type="Gene3D" id="3.40.50.180">
    <property type="entry name" value="Methylesterase CheB, C-terminal domain"/>
    <property type="match status" value="1"/>
</dbReference>